<reference evidence="2 3" key="1">
    <citation type="journal article" date="2018" name="Front. Plant Sci.">
        <title>Red Clover (Trifolium pratense) and Zigzag Clover (T. medium) - A Picture of Genomic Similarities and Differences.</title>
        <authorList>
            <person name="Dluhosova J."/>
            <person name="Istvanek J."/>
            <person name="Nedelnik J."/>
            <person name="Repkova J."/>
        </authorList>
    </citation>
    <scope>NUCLEOTIDE SEQUENCE [LARGE SCALE GENOMIC DNA]</scope>
    <source>
        <strain evidence="3">cv. 10/8</strain>
        <tissue evidence="2">Leaf</tissue>
    </source>
</reference>
<feature type="non-terminal residue" evidence="2">
    <location>
        <position position="31"/>
    </location>
</feature>
<dbReference type="EMBL" id="LXQA010654340">
    <property type="protein sequence ID" value="MCI64367.1"/>
    <property type="molecule type" value="Genomic_DNA"/>
</dbReference>
<organism evidence="2 3">
    <name type="scientific">Trifolium medium</name>
    <dbReference type="NCBI Taxonomy" id="97028"/>
    <lineage>
        <taxon>Eukaryota</taxon>
        <taxon>Viridiplantae</taxon>
        <taxon>Streptophyta</taxon>
        <taxon>Embryophyta</taxon>
        <taxon>Tracheophyta</taxon>
        <taxon>Spermatophyta</taxon>
        <taxon>Magnoliopsida</taxon>
        <taxon>eudicotyledons</taxon>
        <taxon>Gunneridae</taxon>
        <taxon>Pentapetalae</taxon>
        <taxon>rosids</taxon>
        <taxon>fabids</taxon>
        <taxon>Fabales</taxon>
        <taxon>Fabaceae</taxon>
        <taxon>Papilionoideae</taxon>
        <taxon>50 kb inversion clade</taxon>
        <taxon>NPAAA clade</taxon>
        <taxon>Hologalegina</taxon>
        <taxon>IRL clade</taxon>
        <taxon>Trifolieae</taxon>
        <taxon>Trifolium</taxon>
    </lineage>
</organism>
<name>A0A392TVA0_9FABA</name>
<evidence type="ECO:0000313" key="3">
    <source>
        <dbReference type="Proteomes" id="UP000265520"/>
    </source>
</evidence>
<proteinExistence type="predicted"/>
<accession>A0A392TVA0</accession>
<keyword evidence="3" id="KW-1185">Reference proteome</keyword>
<feature type="compositionally biased region" description="Basic and acidic residues" evidence="1">
    <location>
        <begin position="1"/>
        <end position="16"/>
    </location>
</feature>
<dbReference type="AlphaFoldDB" id="A0A392TVA0"/>
<sequence length="31" mass="3460">MKGKGQERGKPYDNRGRGNASGGRKLMLIRK</sequence>
<evidence type="ECO:0000256" key="1">
    <source>
        <dbReference type="SAM" id="MobiDB-lite"/>
    </source>
</evidence>
<evidence type="ECO:0000313" key="2">
    <source>
        <dbReference type="EMBL" id="MCI64367.1"/>
    </source>
</evidence>
<feature type="region of interest" description="Disordered" evidence="1">
    <location>
        <begin position="1"/>
        <end position="31"/>
    </location>
</feature>
<protein>
    <submittedName>
        <fullName evidence="2">Uncharacterized protein</fullName>
    </submittedName>
</protein>
<dbReference type="Proteomes" id="UP000265520">
    <property type="component" value="Unassembled WGS sequence"/>
</dbReference>
<comment type="caution">
    <text evidence="2">The sequence shown here is derived from an EMBL/GenBank/DDBJ whole genome shotgun (WGS) entry which is preliminary data.</text>
</comment>